<dbReference type="SUPFAM" id="SSF48371">
    <property type="entry name" value="ARM repeat"/>
    <property type="match status" value="1"/>
</dbReference>
<evidence type="ECO:0000256" key="2">
    <source>
        <dbReference type="ARBA" id="ARBA00022737"/>
    </source>
</evidence>
<proteinExistence type="inferred from homology"/>
<comment type="similarity">
    <text evidence="1">Belongs to the beta-catenin family.</text>
</comment>
<reference evidence="3" key="1">
    <citation type="submission" date="2023-08" db="EMBL/GenBank/DDBJ databases">
        <authorList>
            <person name="Audoor S."/>
            <person name="Bilcke G."/>
        </authorList>
    </citation>
    <scope>NUCLEOTIDE SEQUENCE</scope>
</reference>
<comment type="caution">
    <text evidence="3">The sequence shown here is derived from an EMBL/GenBank/DDBJ whole genome shotgun (WGS) entry which is preliminary data.</text>
</comment>
<dbReference type="InterPro" id="IPR045156">
    <property type="entry name" value="Vac8"/>
</dbReference>
<dbReference type="PANTHER" id="PTHR47249">
    <property type="entry name" value="VACUOLAR PROTEIN 8"/>
    <property type="match status" value="1"/>
</dbReference>
<dbReference type="EMBL" id="CAKOGP040002313">
    <property type="protein sequence ID" value="CAJ1966689.1"/>
    <property type="molecule type" value="Genomic_DNA"/>
</dbReference>
<dbReference type="AlphaFoldDB" id="A0AAD2JNG6"/>
<evidence type="ECO:0000256" key="1">
    <source>
        <dbReference type="ARBA" id="ARBA00005462"/>
    </source>
</evidence>
<dbReference type="GO" id="GO:0043495">
    <property type="term" value="F:protein-membrane adaptor activity"/>
    <property type="evidence" value="ECO:0007669"/>
    <property type="project" value="InterPro"/>
</dbReference>
<dbReference type="Gene3D" id="1.25.10.10">
    <property type="entry name" value="Leucine-rich Repeat Variant"/>
    <property type="match status" value="2"/>
</dbReference>
<dbReference type="InterPro" id="IPR016024">
    <property type="entry name" value="ARM-type_fold"/>
</dbReference>
<protein>
    <submittedName>
        <fullName evidence="3">Uncharacterized protein</fullName>
    </submittedName>
</protein>
<evidence type="ECO:0000313" key="3">
    <source>
        <dbReference type="EMBL" id="CAJ1966689.1"/>
    </source>
</evidence>
<dbReference type="InterPro" id="IPR011989">
    <property type="entry name" value="ARM-like"/>
</dbReference>
<dbReference type="GO" id="GO:0071562">
    <property type="term" value="P:nucleus-vacuole junction assembly"/>
    <property type="evidence" value="ECO:0007669"/>
    <property type="project" value="InterPro"/>
</dbReference>
<accession>A0AAD2JNG6</accession>
<organism evidence="3 4">
    <name type="scientific">Cylindrotheca closterium</name>
    <dbReference type="NCBI Taxonomy" id="2856"/>
    <lineage>
        <taxon>Eukaryota</taxon>
        <taxon>Sar</taxon>
        <taxon>Stramenopiles</taxon>
        <taxon>Ochrophyta</taxon>
        <taxon>Bacillariophyta</taxon>
        <taxon>Bacillariophyceae</taxon>
        <taxon>Bacillariophycidae</taxon>
        <taxon>Bacillariales</taxon>
        <taxon>Bacillariaceae</taxon>
        <taxon>Cylindrotheca</taxon>
    </lineage>
</organism>
<gene>
    <name evidence="3" type="ORF">CYCCA115_LOCUS22272</name>
</gene>
<evidence type="ECO:0000313" key="4">
    <source>
        <dbReference type="Proteomes" id="UP001295423"/>
    </source>
</evidence>
<keyword evidence="2" id="KW-0677">Repeat</keyword>
<dbReference type="Proteomes" id="UP001295423">
    <property type="component" value="Unassembled WGS sequence"/>
</dbReference>
<name>A0AAD2JNG6_9STRA</name>
<keyword evidence="4" id="KW-1185">Reference proteome</keyword>
<sequence>MVDKGIIRALCLQLGFVLRRRGSVKEEVYDICTAISVFYRFCPGLVSSEDSLRRGTDLFFLLPEAFQKGAVLSVMSIWHSIASTEGGTRTLLQNPNALLGARDVVKNQLGGTDGVLEALGFLKNVTYFCEENRKLVISQRGLLSALTRLPFNDTSEKVRDKVSSVYRNMALSLHTRVALAKRPDFLTALTALANSTSASTVKNMLSTIVSLASDPDSSLLIVFHGEGILVEILRRCISNEEDVTVRKRAVRAIRLLATETSAPLMIHDNTLMDALSKRALHDQSAEVRSEAAEAFAKCASLVTAPMAQHEAVLDALTHLSSSPHAIPSDVMARALREQANHPENRKALAKREALMVVMGQIAMSDKTSVGAKENICSVWLQLSFEDHSIRELIATPLTLEALVHNATSHGNRNHTIRQDAIKALLNLAAVPSNRERMVKHASLMRTLLHYASTTRQEDLKTEVKAAIMHLAQEL</sequence>
<dbReference type="PANTHER" id="PTHR47249:SF1">
    <property type="entry name" value="VACUOLAR PROTEIN 8"/>
    <property type="match status" value="1"/>
</dbReference>